<reference evidence="2" key="2">
    <citation type="submission" date="2020-09" db="EMBL/GenBank/DDBJ databases">
        <authorList>
            <person name="Sun Q."/>
            <person name="Zhou Y."/>
        </authorList>
    </citation>
    <scope>NUCLEOTIDE SEQUENCE</scope>
    <source>
        <strain evidence="2">CGMCC 1.7086</strain>
    </source>
</reference>
<keyword evidence="3" id="KW-1185">Reference proteome</keyword>
<proteinExistence type="predicted"/>
<dbReference type="RefSeq" id="WP_188697000.1">
    <property type="nucleotide sequence ID" value="NZ_BMLS01000005.1"/>
</dbReference>
<feature type="compositionally biased region" description="Basic and acidic residues" evidence="1">
    <location>
        <begin position="21"/>
        <end position="58"/>
    </location>
</feature>
<gene>
    <name evidence="2" type="ORF">GCM10010982_30290</name>
</gene>
<dbReference type="AlphaFoldDB" id="A0A918DKM3"/>
<feature type="compositionally biased region" description="Basic and acidic residues" evidence="1">
    <location>
        <begin position="65"/>
        <end position="77"/>
    </location>
</feature>
<accession>A0A918DKM3</accession>
<name>A0A918DKM3_9ALTE</name>
<comment type="caution">
    <text evidence="2">The sequence shown here is derived from an EMBL/GenBank/DDBJ whole genome shotgun (WGS) entry which is preliminary data.</text>
</comment>
<feature type="region of interest" description="Disordered" evidence="1">
    <location>
        <begin position="1"/>
        <end position="88"/>
    </location>
</feature>
<sequence>MVSDLLFPILPKQGKTNPVQDEQRVEQVSKEAKLRSLQEDEKNLTAEERQQREKQEQKNKKKKASKETSDKPVEGENRAAPGHLDIYI</sequence>
<dbReference type="EMBL" id="BMLS01000005">
    <property type="protein sequence ID" value="GGO72360.1"/>
    <property type="molecule type" value="Genomic_DNA"/>
</dbReference>
<protein>
    <submittedName>
        <fullName evidence="2">Uncharacterized protein</fullName>
    </submittedName>
</protein>
<organism evidence="2 3">
    <name type="scientific">Bowmanella pacifica</name>
    <dbReference type="NCBI Taxonomy" id="502051"/>
    <lineage>
        <taxon>Bacteria</taxon>
        <taxon>Pseudomonadati</taxon>
        <taxon>Pseudomonadota</taxon>
        <taxon>Gammaproteobacteria</taxon>
        <taxon>Alteromonadales</taxon>
        <taxon>Alteromonadaceae</taxon>
        <taxon>Bowmanella</taxon>
    </lineage>
</organism>
<evidence type="ECO:0000313" key="3">
    <source>
        <dbReference type="Proteomes" id="UP000606935"/>
    </source>
</evidence>
<evidence type="ECO:0000256" key="1">
    <source>
        <dbReference type="SAM" id="MobiDB-lite"/>
    </source>
</evidence>
<evidence type="ECO:0000313" key="2">
    <source>
        <dbReference type="EMBL" id="GGO72360.1"/>
    </source>
</evidence>
<dbReference type="Proteomes" id="UP000606935">
    <property type="component" value="Unassembled WGS sequence"/>
</dbReference>
<reference evidence="2" key="1">
    <citation type="journal article" date="2014" name="Int. J. Syst. Evol. Microbiol.">
        <title>Complete genome sequence of Corynebacterium casei LMG S-19264T (=DSM 44701T), isolated from a smear-ripened cheese.</title>
        <authorList>
            <consortium name="US DOE Joint Genome Institute (JGI-PGF)"/>
            <person name="Walter F."/>
            <person name="Albersmeier A."/>
            <person name="Kalinowski J."/>
            <person name="Ruckert C."/>
        </authorList>
    </citation>
    <scope>NUCLEOTIDE SEQUENCE</scope>
    <source>
        <strain evidence="2">CGMCC 1.7086</strain>
    </source>
</reference>